<dbReference type="EMBL" id="JAVDDT010000001">
    <property type="protein sequence ID" value="MDQ2068732.1"/>
    <property type="molecule type" value="Genomic_DNA"/>
</dbReference>
<proteinExistence type="predicted"/>
<gene>
    <name evidence="1" type="ORF">RBH19_02440</name>
</gene>
<accession>A0ABU0W435</accession>
<keyword evidence="2" id="KW-1185">Reference proteome</keyword>
<organism evidence="1 2">
    <name type="scientific">Natronospira bacteriovora</name>
    <dbReference type="NCBI Taxonomy" id="3069753"/>
    <lineage>
        <taxon>Bacteria</taxon>
        <taxon>Pseudomonadati</taxon>
        <taxon>Pseudomonadota</taxon>
        <taxon>Gammaproteobacteria</taxon>
        <taxon>Natronospirales</taxon>
        <taxon>Natronospiraceae</taxon>
        <taxon>Natronospira</taxon>
    </lineage>
</organism>
<evidence type="ECO:0000313" key="1">
    <source>
        <dbReference type="EMBL" id="MDQ2068732.1"/>
    </source>
</evidence>
<sequence length="680" mass="75882">MATRPARFFFGGFEPDLFIRSLRGATMPVYRYCHLRSEVFMFKLWSTPRSLSGLVLLILMLPLFLACESVEDPVVLDLRSGLELGDNSGQTVTLHDGESEWSATSQPNGVFRIRIRSEDEPEPDTFLWMTVEVDAGAGMTLEMLVGRYGDLLSAAENTIVTPNEMPRLLFTALRAVESSMLAELNDNQPVRSVDRFNELSEQLDPVLLLDGATALFLGIHSGGPSLSDEIASVSDLLADTALIDEIIARAAEERPDLLATARARALSATESRVGWDSEDDLPARLALFLPRFPAERGQLLELDASGYGRLAAPEGRDDFQWFFQNGVAMIEPEGEMSWRGSETRMSADGSVQAFSYTERYLSLELHRVVAGVESDIVLLRSEILREFDDEDLDDETRSPNSVYRAFSGQLDQLPFDAEGVWAFNLPRRQQRSGAVRVALDANGAGEVRKGGWQEGQAINWSADGSDLTLTAGDNSRLELRFLKELPYSWAGLVREYDDAGELLSASVDLIDQGEMEFSDAEVAAEYLAWAGLEAPSQTTDLRFDLADDGSGEEVLGNRTINVGWVVTNGKLIMRACGDDEENRWLELTREPVSDSECDRYRRRSWDLVDIRDDFYLVTEHFQAWAENSFQEEADTAEYFRFYYLERAGSGSTGNLQARPMNSLHETVIDREVDNRTGGGY</sequence>
<protein>
    <submittedName>
        <fullName evidence="1">Uncharacterized protein</fullName>
    </submittedName>
</protein>
<reference evidence="1 2" key="1">
    <citation type="submission" date="2023-08" db="EMBL/GenBank/DDBJ databases">
        <title>Whole-genome sequencing of halo(alkali)philic microorganisms from hypersaline lakes.</title>
        <authorList>
            <person name="Sorokin D.Y."/>
            <person name="Abbas B."/>
            <person name="Merkel A.Y."/>
        </authorList>
    </citation>
    <scope>NUCLEOTIDE SEQUENCE [LARGE SCALE GENOMIC DNA]</scope>
    <source>
        <strain evidence="1 2">AB-CW4</strain>
    </source>
</reference>
<comment type="caution">
    <text evidence="1">The sequence shown here is derived from an EMBL/GenBank/DDBJ whole genome shotgun (WGS) entry which is preliminary data.</text>
</comment>
<dbReference type="Proteomes" id="UP001239019">
    <property type="component" value="Unassembled WGS sequence"/>
</dbReference>
<evidence type="ECO:0000313" key="2">
    <source>
        <dbReference type="Proteomes" id="UP001239019"/>
    </source>
</evidence>
<name>A0ABU0W435_9GAMM</name>
<dbReference type="RefSeq" id="WP_306727211.1">
    <property type="nucleotide sequence ID" value="NZ_JAVDDT010000001.1"/>
</dbReference>